<feature type="region of interest" description="Disordered" evidence="1">
    <location>
        <begin position="25"/>
        <end position="49"/>
    </location>
</feature>
<dbReference type="EMBL" id="QGSY01000217">
    <property type="protein sequence ID" value="RQX07609.1"/>
    <property type="molecule type" value="Genomic_DNA"/>
</dbReference>
<evidence type="ECO:0000313" key="3">
    <source>
        <dbReference type="EMBL" id="RQX07609.1"/>
    </source>
</evidence>
<keyword evidence="2" id="KW-0732">Signal</keyword>
<organism evidence="3 4">
    <name type="scientific">Micromonospora arida</name>
    <dbReference type="NCBI Taxonomy" id="2203715"/>
    <lineage>
        <taxon>Bacteria</taxon>
        <taxon>Bacillati</taxon>
        <taxon>Actinomycetota</taxon>
        <taxon>Actinomycetes</taxon>
        <taxon>Micromonosporales</taxon>
        <taxon>Micromonosporaceae</taxon>
        <taxon>Micromonospora</taxon>
    </lineage>
</organism>
<gene>
    <name evidence="3" type="ORF">DLJ58_20990</name>
</gene>
<dbReference type="Proteomes" id="UP000266889">
    <property type="component" value="Unassembled WGS sequence"/>
</dbReference>
<comment type="caution">
    <text evidence="3">The sequence shown here is derived from an EMBL/GenBank/DDBJ whole genome shotgun (WGS) entry which is preliminary data.</text>
</comment>
<dbReference type="AlphaFoldDB" id="A0A3N9X412"/>
<proteinExistence type="predicted"/>
<keyword evidence="4" id="KW-1185">Reference proteome</keyword>
<dbReference type="RefSeq" id="WP_124858726.1">
    <property type="nucleotide sequence ID" value="NZ_JBEXWX010000022.1"/>
</dbReference>
<evidence type="ECO:0008006" key="5">
    <source>
        <dbReference type="Google" id="ProtNLM"/>
    </source>
</evidence>
<name>A0A3N9X412_9ACTN</name>
<dbReference type="PROSITE" id="PS51257">
    <property type="entry name" value="PROKAR_LIPOPROTEIN"/>
    <property type="match status" value="1"/>
</dbReference>
<reference evidence="3 4" key="1">
    <citation type="submission" date="2018-05" db="EMBL/GenBank/DDBJ databases">
        <title>Micromonospora from Atacama Desert.</title>
        <authorList>
            <person name="Carro L."/>
            <person name="Goodfellow M."/>
            <person name="Klenk H.-P."/>
        </authorList>
    </citation>
    <scope>NUCLEOTIDE SEQUENCE [LARGE SCALE GENOMIC DNA]</scope>
    <source>
        <strain evidence="3 4">LB32</strain>
    </source>
</reference>
<feature type="signal peptide" evidence="2">
    <location>
        <begin position="1"/>
        <end position="20"/>
    </location>
</feature>
<feature type="chain" id="PRO_5018040749" description="DUF4871 domain-containing protein" evidence="2">
    <location>
        <begin position="21"/>
        <end position="169"/>
    </location>
</feature>
<feature type="compositionally biased region" description="Low complexity" evidence="1">
    <location>
        <begin position="25"/>
        <end position="40"/>
    </location>
</feature>
<evidence type="ECO:0000313" key="4">
    <source>
        <dbReference type="Proteomes" id="UP000266889"/>
    </source>
</evidence>
<protein>
    <recommendedName>
        <fullName evidence="5">DUF4871 domain-containing protein</fullName>
    </recommendedName>
</protein>
<sequence length="169" mass="17172">MRAIPLFVVALVLCGCTAPAPPAAGPASPAGSAAVPSSPAASPPVPAFQQSLPGSARRECVVVPGDATLVRSGDFIAGDFVEYRRQWHPDLGPDLGKLFWLPASPQLNAALTVTATSGGRTETYSAGSLATNDAGQAMYPSGIPLPAAGTWKLVAQAGDGWGCFELTLL</sequence>
<accession>A0A3N9X412</accession>
<evidence type="ECO:0000256" key="2">
    <source>
        <dbReference type="SAM" id="SignalP"/>
    </source>
</evidence>
<dbReference type="OrthoDB" id="9891574at2"/>
<evidence type="ECO:0000256" key="1">
    <source>
        <dbReference type="SAM" id="MobiDB-lite"/>
    </source>
</evidence>